<dbReference type="SUPFAM" id="SSF51658">
    <property type="entry name" value="Xylose isomerase-like"/>
    <property type="match status" value="1"/>
</dbReference>
<dbReference type="GO" id="GO:0016853">
    <property type="term" value="F:isomerase activity"/>
    <property type="evidence" value="ECO:0007669"/>
    <property type="project" value="UniProtKB-KW"/>
</dbReference>
<dbReference type="PANTHER" id="PTHR12110">
    <property type="entry name" value="HYDROXYPYRUVATE ISOMERASE"/>
    <property type="match status" value="1"/>
</dbReference>
<dbReference type="Proteomes" id="UP000315440">
    <property type="component" value="Unassembled WGS sequence"/>
</dbReference>
<dbReference type="InterPro" id="IPR006311">
    <property type="entry name" value="TAT_signal"/>
</dbReference>
<organism evidence="3 4">
    <name type="scientific">Pseudobythopirellula maris</name>
    <dbReference type="NCBI Taxonomy" id="2527991"/>
    <lineage>
        <taxon>Bacteria</taxon>
        <taxon>Pseudomonadati</taxon>
        <taxon>Planctomycetota</taxon>
        <taxon>Planctomycetia</taxon>
        <taxon>Pirellulales</taxon>
        <taxon>Lacipirellulaceae</taxon>
        <taxon>Pseudobythopirellula</taxon>
    </lineage>
</organism>
<evidence type="ECO:0000313" key="3">
    <source>
        <dbReference type="EMBL" id="TWT90526.1"/>
    </source>
</evidence>
<dbReference type="InterPro" id="IPR036237">
    <property type="entry name" value="Xyl_isomerase-like_sf"/>
</dbReference>
<evidence type="ECO:0000256" key="1">
    <source>
        <dbReference type="SAM" id="MobiDB-lite"/>
    </source>
</evidence>
<comment type="caution">
    <text evidence="3">The sequence shown here is derived from an EMBL/GenBank/DDBJ whole genome shotgun (WGS) entry which is preliminary data.</text>
</comment>
<feature type="compositionally biased region" description="Low complexity" evidence="1">
    <location>
        <begin position="53"/>
        <end position="67"/>
    </location>
</feature>
<dbReference type="Gene3D" id="3.20.20.150">
    <property type="entry name" value="Divalent-metal-dependent TIM barrel enzymes"/>
    <property type="match status" value="1"/>
</dbReference>
<accession>A0A5C5ZTI2</accession>
<reference evidence="3 4" key="1">
    <citation type="submission" date="2019-02" db="EMBL/GenBank/DDBJ databases">
        <title>Deep-cultivation of Planctomycetes and their phenomic and genomic characterization uncovers novel biology.</title>
        <authorList>
            <person name="Wiegand S."/>
            <person name="Jogler M."/>
            <person name="Boedeker C."/>
            <person name="Pinto D."/>
            <person name="Vollmers J."/>
            <person name="Rivas-Marin E."/>
            <person name="Kohn T."/>
            <person name="Peeters S.H."/>
            <person name="Heuer A."/>
            <person name="Rast P."/>
            <person name="Oberbeckmann S."/>
            <person name="Bunk B."/>
            <person name="Jeske O."/>
            <person name="Meyerdierks A."/>
            <person name="Storesund J.E."/>
            <person name="Kallscheuer N."/>
            <person name="Luecker S."/>
            <person name="Lage O.M."/>
            <person name="Pohl T."/>
            <person name="Merkel B.J."/>
            <person name="Hornburger P."/>
            <person name="Mueller R.-W."/>
            <person name="Bruemmer F."/>
            <person name="Labrenz M."/>
            <person name="Spormann A.M."/>
            <person name="Op Den Camp H."/>
            <person name="Overmann J."/>
            <person name="Amann R."/>
            <person name="Jetten M.S.M."/>
            <person name="Mascher T."/>
            <person name="Medema M.H."/>
            <person name="Devos D.P."/>
            <person name="Kaster A.-K."/>
            <person name="Ovreas L."/>
            <person name="Rohde M."/>
            <person name="Galperin M.Y."/>
            <person name="Jogler C."/>
        </authorList>
    </citation>
    <scope>NUCLEOTIDE SEQUENCE [LARGE SCALE GENOMIC DNA]</scope>
    <source>
        <strain evidence="3 4">Mal64</strain>
    </source>
</reference>
<keyword evidence="4" id="KW-1185">Reference proteome</keyword>
<protein>
    <submittedName>
        <fullName evidence="3">Xylose isomerase-like TIM barrel</fullName>
    </submittedName>
</protein>
<feature type="domain" description="Xylose isomerase-like TIM barrel" evidence="2">
    <location>
        <begin position="105"/>
        <end position="338"/>
    </location>
</feature>
<keyword evidence="3" id="KW-0413">Isomerase</keyword>
<gene>
    <name evidence="3" type="ORF">Mal64_09170</name>
</gene>
<dbReference type="EMBL" id="SJPQ01000001">
    <property type="protein sequence ID" value="TWT90526.1"/>
    <property type="molecule type" value="Genomic_DNA"/>
</dbReference>
<dbReference type="InterPro" id="IPR013022">
    <property type="entry name" value="Xyl_isomerase-like_TIM-brl"/>
</dbReference>
<evidence type="ECO:0000259" key="2">
    <source>
        <dbReference type="Pfam" id="PF01261"/>
    </source>
</evidence>
<feature type="region of interest" description="Disordered" evidence="1">
    <location>
        <begin position="53"/>
        <end position="72"/>
    </location>
</feature>
<dbReference type="RefSeq" id="WP_231993581.1">
    <property type="nucleotide sequence ID" value="NZ_SJPQ01000001.1"/>
</dbReference>
<proteinExistence type="predicted"/>
<dbReference type="InterPro" id="IPR050312">
    <property type="entry name" value="IolE/XylAMocC-like"/>
</dbReference>
<dbReference type="PANTHER" id="PTHR12110:SF53">
    <property type="entry name" value="BLR5974 PROTEIN"/>
    <property type="match status" value="1"/>
</dbReference>
<dbReference type="AlphaFoldDB" id="A0A5C5ZTI2"/>
<feature type="region of interest" description="Disordered" evidence="1">
    <location>
        <begin position="1"/>
        <end position="30"/>
    </location>
</feature>
<name>A0A5C5ZTI2_9BACT</name>
<dbReference type="PROSITE" id="PS51318">
    <property type="entry name" value="TAT"/>
    <property type="match status" value="1"/>
</dbReference>
<sequence length="345" mass="37276">MAESPDRQSSPLDPPMADPQVNKPPQAAAAVGRREFLAASVAGAGMATMGASSPAAAQQPATGSAPTSGGPRAPFKISLAEWSLHRSIRGGEMTNLDFPKVTRQEFGIEGVEYVSQLFKDSTFDQAYLDDLKTRCDDHGVASLLIMIDREGDLGAPDDGARTTAIENHHRWIDAAATLGCHSVRVNAASSGTYDEQLTLAADGLARLGEYAAGRGLNVIVENHGGLSSCGMWLKGVMRRVAMPNVGTLPDFGNFRIGVPGQPEWYDRYRGVEELMPYAKAVSAKAYEFDENGDELRTDFERMMRLVLAAGYHDWVGIEYEGDDPDELAGIRKTQSLLERLQAELA</sequence>
<evidence type="ECO:0000313" key="4">
    <source>
        <dbReference type="Proteomes" id="UP000315440"/>
    </source>
</evidence>
<dbReference type="Pfam" id="PF01261">
    <property type="entry name" value="AP_endonuc_2"/>
    <property type="match status" value="1"/>
</dbReference>